<keyword evidence="3" id="KW-1185">Reference proteome</keyword>
<reference evidence="2 3" key="1">
    <citation type="submission" date="2016-09" db="EMBL/GenBank/DDBJ databases">
        <authorList>
            <person name="Capua I."/>
            <person name="De Benedictis P."/>
            <person name="Joannis T."/>
            <person name="Lombin L.H."/>
            <person name="Cattoli G."/>
        </authorList>
    </citation>
    <scope>NUCLEOTIDE SEQUENCE [LARGE SCALE GENOMIC DNA]</scope>
    <source>
        <strain evidence="2 3">IMI 309357</strain>
    </source>
</reference>
<sequence length="289" mass="31330">MSRPWILVAPASRGIGAHLTRHLLRTTTAPILATCRSSDTTGVKHAILSSLPQSPFSKNISHSSPAAKEAEDLASRLKVVRLDVTDESTIAAAAAEAASLFPSKTHHLRLALATPGILHPEKSPGQIDYDDALDTFKVNTLGQMMLMKHFSPFLPRKAVKMSTDVDEEARGLPHGRAVWAAMSARVGSTSDNRKGGWYSYRASKAGVTSLAKSLDLWLAARSGDKAMAVAYHPGTVRTGLSEGFWDTVPEGKLFEPGFAVERMCKVLTEEVGVEGRGRFWDWEGKEILP</sequence>
<dbReference type="Proteomes" id="UP000176998">
    <property type="component" value="Unassembled WGS sequence"/>
</dbReference>
<name>A0A1G4BPS2_9PEZI</name>
<dbReference type="PANTHER" id="PTHR43544:SF12">
    <property type="entry name" value="NAD(P)-BINDING ROSSMANN-FOLD SUPERFAMILY PROTEIN"/>
    <property type="match status" value="1"/>
</dbReference>
<evidence type="ECO:0000313" key="3">
    <source>
        <dbReference type="Proteomes" id="UP000176998"/>
    </source>
</evidence>
<dbReference type="InterPro" id="IPR036291">
    <property type="entry name" value="NAD(P)-bd_dom_sf"/>
</dbReference>
<evidence type="ECO:0000256" key="1">
    <source>
        <dbReference type="ARBA" id="ARBA00006484"/>
    </source>
</evidence>
<accession>A0A1G4BPS2</accession>
<dbReference type="AlphaFoldDB" id="A0A1G4BPS2"/>
<gene>
    <name evidence="2" type="ORF">CORC01_01168</name>
</gene>
<comment type="caution">
    <text evidence="2">The sequence shown here is derived from an EMBL/GenBank/DDBJ whole genome shotgun (WGS) entry which is preliminary data.</text>
</comment>
<protein>
    <submittedName>
        <fullName evidence="2">Oxidoreductase</fullName>
    </submittedName>
</protein>
<dbReference type="SUPFAM" id="SSF51735">
    <property type="entry name" value="NAD(P)-binding Rossmann-fold domains"/>
    <property type="match status" value="1"/>
</dbReference>
<evidence type="ECO:0000313" key="2">
    <source>
        <dbReference type="EMBL" id="OHF03449.1"/>
    </source>
</evidence>
<organism evidence="2 3">
    <name type="scientific">Colletotrichum orchidophilum</name>
    <dbReference type="NCBI Taxonomy" id="1209926"/>
    <lineage>
        <taxon>Eukaryota</taxon>
        <taxon>Fungi</taxon>
        <taxon>Dikarya</taxon>
        <taxon>Ascomycota</taxon>
        <taxon>Pezizomycotina</taxon>
        <taxon>Sordariomycetes</taxon>
        <taxon>Hypocreomycetidae</taxon>
        <taxon>Glomerellales</taxon>
        <taxon>Glomerellaceae</taxon>
        <taxon>Colletotrichum</taxon>
    </lineage>
</organism>
<dbReference type="RefSeq" id="XP_022480585.1">
    <property type="nucleotide sequence ID" value="XM_022612824.1"/>
</dbReference>
<dbReference type="GeneID" id="34554334"/>
<dbReference type="EMBL" id="MJBS01000006">
    <property type="protein sequence ID" value="OHF03449.1"/>
    <property type="molecule type" value="Genomic_DNA"/>
</dbReference>
<dbReference type="InterPro" id="IPR002347">
    <property type="entry name" value="SDR_fam"/>
</dbReference>
<dbReference type="OrthoDB" id="5296at2759"/>
<dbReference type="InterPro" id="IPR051468">
    <property type="entry name" value="Fungal_SecMetab_SDRs"/>
</dbReference>
<dbReference type="Gene3D" id="3.40.50.720">
    <property type="entry name" value="NAD(P)-binding Rossmann-like Domain"/>
    <property type="match status" value="1"/>
</dbReference>
<proteinExistence type="inferred from homology"/>
<dbReference type="PANTHER" id="PTHR43544">
    <property type="entry name" value="SHORT-CHAIN DEHYDROGENASE/REDUCTASE"/>
    <property type="match status" value="1"/>
</dbReference>
<dbReference type="Pfam" id="PF13561">
    <property type="entry name" value="adh_short_C2"/>
    <property type="match status" value="1"/>
</dbReference>
<comment type="similarity">
    <text evidence="1">Belongs to the short-chain dehydrogenases/reductases (SDR) family.</text>
</comment>
<dbReference type="GO" id="GO:0016491">
    <property type="term" value="F:oxidoreductase activity"/>
    <property type="evidence" value="ECO:0007669"/>
    <property type="project" value="TreeGrafter"/>
</dbReference>
<dbReference type="GO" id="GO:0005737">
    <property type="term" value="C:cytoplasm"/>
    <property type="evidence" value="ECO:0007669"/>
    <property type="project" value="TreeGrafter"/>
</dbReference>